<dbReference type="RefSeq" id="WP_212544453.1">
    <property type="nucleotide sequence ID" value="NZ_JAGYHF010000004.1"/>
</dbReference>
<dbReference type="CDD" id="cd01949">
    <property type="entry name" value="GGDEF"/>
    <property type="match status" value="1"/>
</dbReference>
<dbReference type="SUPFAM" id="SSF103190">
    <property type="entry name" value="Sensory domain-like"/>
    <property type="match status" value="2"/>
</dbReference>
<proteinExistence type="predicted"/>
<accession>A0ABS5MWV3</accession>
<name>A0ABS5MWV3_9PSED</name>
<comment type="subcellular location">
    <subcellularLocation>
        <location evidence="1">Cell membrane</location>
        <topology evidence="1">Multi-pass membrane protein</topology>
    </subcellularLocation>
</comment>
<dbReference type="Gene3D" id="3.30.70.270">
    <property type="match status" value="1"/>
</dbReference>
<dbReference type="PANTHER" id="PTHR45138:SF9">
    <property type="entry name" value="DIGUANYLATE CYCLASE DGCM-RELATED"/>
    <property type="match status" value="1"/>
</dbReference>
<evidence type="ECO:0000256" key="7">
    <source>
        <dbReference type="ARBA" id="ARBA00034247"/>
    </source>
</evidence>
<dbReference type="CDD" id="cd18774">
    <property type="entry name" value="PDC2_HK_sensor"/>
    <property type="match status" value="1"/>
</dbReference>
<evidence type="ECO:0000256" key="4">
    <source>
        <dbReference type="ARBA" id="ARBA00022692"/>
    </source>
</evidence>
<organism evidence="10 11">
    <name type="scientific">Pseudomonas rustica</name>
    <dbReference type="NCBI Taxonomy" id="2827099"/>
    <lineage>
        <taxon>Bacteria</taxon>
        <taxon>Pseudomonadati</taxon>
        <taxon>Pseudomonadota</taxon>
        <taxon>Gammaproteobacteria</taxon>
        <taxon>Pseudomonadales</taxon>
        <taxon>Pseudomonadaceae</taxon>
        <taxon>Pseudomonas</taxon>
    </lineage>
</organism>
<dbReference type="Proteomes" id="UP000676035">
    <property type="component" value="Unassembled WGS sequence"/>
</dbReference>
<gene>
    <name evidence="10" type="ORF">KFS80_08020</name>
</gene>
<dbReference type="EC" id="2.7.7.65" evidence="2"/>
<dbReference type="InterPro" id="IPR029787">
    <property type="entry name" value="Nucleotide_cyclase"/>
</dbReference>
<evidence type="ECO:0000313" key="10">
    <source>
        <dbReference type="EMBL" id="MBS4078226.1"/>
    </source>
</evidence>
<reference evidence="10 11" key="1">
    <citation type="submission" date="2021-04" db="EMBL/GenBank/DDBJ databases">
        <title>Pseudomonas rustica sp. nov. isolated from raw milk.</title>
        <authorList>
            <person name="Fiedler G."/>
            <person name="Gieschler S."/>
            <person name="Kabisch J."/>
            <person name="Grimmler C."/>
            <person name="Brinks E."/>
            <person name="Wagner N."/>
            <person name="Hetzer B."/>
            <person name="Franz C.M.A.P."/>
            <person name="Boehnlein C."/>
        </authorList>
    </citation>
    <scope>NUCLEOTIDE SEQUENCE [LARGE SCALE GENOMIC DNA]</scope>
    <source>
        <strain evidence="10 11">MBT-4</strain>
    </source>
</reference>
<dbReference type="SMART" id="SM00267">
    <property type="entry name" value="GGDEF"/>
    <property type="match status" value="1"/>
</dbReference>
<keyword evidence="4 8" id="KW-0812">Transmembrane</keyword>
<dbReference type="CDD" id="cd18773">
    <property type="entry name" value="PDC1_HK_sensor"/>
    <property type="match status" value="1"/>
</dbReference>
<evidence type="ECO:0000256" key="3">
    <source>
        <dbReference type="ARBA" id="ARBA00022475"/>
    </source>
</evidence>
<dbReference type="NCBIfam" id="TIGR00254">
    <property type="entry name" value="GGDEF"/>
    <property type="match status" value="1"/>
</dbReference>
<keyword evidence="11" id="KW-1185">Reference proteome</keyword>
<evidence type="ECO:0000259" key="9">
    <source>
        <dbReference type="PROSITE" id="PS50887"/>
    </source>
</evidence>
<dbReference type="PROSITE" id="PS50887">
    <property type="entry name" value="GGDEF"/>
    <property type="match status" value="1"/>
</dbReference>
<evidence type="ECO:0000256" key="1">
    <source>
        <dbReference type="ARBA" id="ARBA00004651"/>
    </source>
</evidence>
<dbReference type="Pfam" id="PF02743">
    <property type="entry name" value="dCache_1"/>
    <property type="match status" value="1"/>
</dbReference>
<comment type="catalytic activity">
    <reaction evidence="7">
        <text>2 GTP = 3',3'-c-di-GMP + 2 diphosphate</text>
        <dbReference type="Rhea" id="RHEA:24898"/>
        <dbReference type="ChEBI" id="CHEBI:33019"/>
        <dbReference type="ChEBI" id="CHEBI:37565"/>
        <dbReference type="ChEBI" id="CHEBI:58805"/>
        <dbReference type="EC" id="2.7.7.65"/>
    </reaction>
</comment>
<evidence type="ECO:0000256" key="5">
    <source>
        <dbReference type="ARBA" id="ARBA00022989"/>
    </source>
</evidence>
<dbReference type="InterPro" id="IPR029151">
    <property type="entry name" value="Sensor-like_sf"/>
</dbReference>
<comment type="caution">
    <text evidence="10">The sequence shown here is derived from an EMBL/GenBank/DDBJ whole genome shotgun (WGS) entry which is preliminary data.</text>
</comment>
<evidence type="ECO:0000256" key="2">
    <source>
        <dbReference type="ARBA" id="ARBA00012528"/>
    </source>
</evidence>
<evidence type="ECO:0000313" key="11">
    <source>
        <dbReference type="Proteomes" id="UP000676035"/>
    </source>
</evidence>
<protein>
    <recommendedName>
        <fullName evidence="2">diguanylate cyclase</fullName>
        <ecNumber evidence="2">2.7.7.65</ecNumber>
    </recommendedName>
</protein>
<dbReference type="PANTHER" id="PTHR45138">
    <property type="entry name" value="REGULATORY COMPONENTS OF SENSORY TRANSDUCTION SYSTEM"/>
    <property type="match status" value="1"/>
</dbReference>
<sequence length="518" mass="56019">MKLSRPLPIDLRGLILLFVLLSVVATLCNSLYVAYRVQRDALIHATLEANGAYAAKVASSIGEFLGAAHNHLNYGATVLGDHWDEPGALRKEAMRLQAQDTDFNSVTILDANGQVLQAYPDSLQIVGATLQSQGIQQALKERRPLVSEVYVSSAGNLVVFVSQPVFSPSGAFLGVVGGSVYLLEQSAFHTVISRHFHHDGTFAFVADGNRRLLYHPDSKRIGEVLGWSLTVDAALRGESGTLQGDNYRGVPMLAGYARVPEANWAVVVQQPRERSLAPLAQLMRDMVVGMIPAGLLGLALILAGTALIARPLRQLSAAADQLAAPDTTERLNRVHAWYRDAAAIRQAMLAGVQLLHQKLGQLSHEAQSDPLTGLANRRAMDAALNLLDQSGQGYSVLALDIDHFKRVNDTFGHDAGDVALRSVADILKQNSRSGDWACRSGGEEFALILPDTPLETARMIAERIRVHLEETEVPQVGKLTMSIGVACRDAETATSPSVLKLADERLYIAKQSGRNKVV</sequence>
<dbReference type="InterPro" id="IPR050469">
    <property type="entry name" value="Diguanylate_Cyclase"/>
</dbReference>
<keyword evidence="6 8" id="KW-0472">Membrane</keyword>
<dbReference type="InterPro" id="IPR033479">
    <property type="entry name" value="dCache_1"/>
</dbReference>
<dbReference type="InterPro" id="IPR000160">
    <property type="entry name" value="GGDEF_dom"/>
</dbReference>
<keyword evidence="5 8" id="KW-1133">Transmembrane helix</keyword>
<keyword evidence="3" id="KW-1003">Cell membrane</keyword>
<dbReference type="SUPFAM" id="SSF55073">
    <property type="entry name" value="Nucleotide cyclase"/>
    <property type="match status" value="1"/>
</dbReference>
<dbReference type="EMBL" id="JAGYHF010000004">
    <property type="protein sequence ID" value="MBS4078226.1"/>
    <property type="molecule type" value="Genomic_DNA"/>
</dbReference>
<evidence type="ECO:0000256" key="8">
    <source>
        <dbReference type="SAM" id="Phobius"/>
    </source>
</evidence>
<dbReference type="InterPro" id="IPR043128">
    <property type="entry name" value="Rev_trsase/Diguanyl_cyclase"/>
</dbReference>
<feature type="transmembrane region" description="Helical" evidence="8">
    <location>
        <begin position="286"/>
        <end position="309"/>
    </location>
</feature>
<dbReference type="Pfam" id="PF00990">
    <property type="entry name" value="GGDEF"/>
    <property type="match status" value="1"/>
</dbReference>
<feature type="domain" description="GGDEF" evidence="9">
    <location>
        <begin position="392"/>
        <end position="518"/>
    </location>
</feature>
<evidence type="ECO:0000256" key="6">
    <source>
        <dbReference type="ARBA" id="ARBA00023136"/>
    </source>
</evidence>
<dbReference type="Gene3D" id="3.30.450.20">
    <property type="entry name" value="PAS domain"/>
    <property type="match status" value="1"/>
</dbReference>